<feature type="coiled-coil region" evidence="1">
    <location>
        <begin position="401"/>
        <end position="438"/>
    </location>
</feature>
<evidence type="ECO:0000256" key="1">
    <source>
        <dbReference type="SAM" id="Coils"/>
    </source>
</evidence>
<protein>
    <submittedName>
        <fullName evidence="3">Uncharacterized protein</fullName>
    </submittedName>
</protein>
<feature type="compositionally biased region" description="Basic residues" evidence="2">
    <location>
        <begin position="204"/>
        <end position="217"/>
    </location>
</feature>
<accession>A0A0L0FYJ6</accession>
<keyword evidence="1" id="KW-0175">Coiled coil</keyword>
<dbReference type="EMBL" id="KQ241981">
    <property type="protein sequence ID" value="KNC81905.1"/>
    <property type="molecule type" value="Genomic_DNA"/>
</dbReference>
<feature type="region of interest" description="Disordered" evidence="2">
    <location>
        <begin position="299"/>
        <end position="339"/>
    </location>
</feature>
<dbReference type="AlphaFoldDB" id="A0A0L0FYJ6"/>
<dbReference type="RefSeq" id="XP_014155807.1">
    <property type="nucleotide sequence ID" value="XM_014300332.1"/>
</dbReference>
<dbReference type="Proteomes" id="UP000054560">
    <property type="component" value="Unassembled WGS sequence"/>
</dbReference>
<evidence type="ECO:0000313" key="3">
    <source>
        <dbReference type="EMBL" id="KNC81905.1"/>
    </source>
</evidence>
<feature type="region of interest" description="Disordered" evidence="2">
    <location>
        <begin position="1"/>
        <end position="265"/>
    </location>
</feature>
<feature type="region of interest" description="Disordered" evidence="2">
    <location>
        <begin position="355"/>
        <end position="389"/>
    </location>
</feature>
<feature type="compositionally biased region" description="Polar residues" evidence="2">
    <location>
        <begin position="88"/>
        <end position="107"/>
    </location>
</feature>
<gene>
    <name evidence="3" type="ORF">SARC_05795</name>
</gene>
<sequence length="569" mass="61826">MVSTRNTKRASIGGAEKAGAPSKASKLSTTPAKTSKTDTPTKCSSSTERVPRTRSRRIQTRTVLAETADEKGTPVKSETSENSIDHASGSTPSTEKSSINSEKSTTELLDASAQIDRDGATDVETTKVDDVQTAESVEESLLEPNEKSSNKKSSKKKKSSFKIDKLKVSSTQDGNPEVFEADPDADTTVLSVADATDLVEARKASAKRSKKRSKKISAKTTHVASANTVEVEDSSVPTADSSIEAATESAKKSGKKQSKKTSVNTAPVTVESFEKEALNEVIVSLDEIIPEETIATDTMIVDEAKNDSVDEDEEVFTTADEGPDGESEEMLYSEGNTGKSEAVAAAKSKKITFGDDDEYDSNAILPETKDEVQANDMAESDRDDEAPDAVGFTTAQQIAVEAEKMRMLALQEAKLKRAEEEEKRKVKIEAQREAALSRKRKGERLPMDFLKAMNDEVVLNEQKETAVLKAAREFDGLQVKKRKGKRTKFEYDSALGVSTIKNGVFTIAVADDKGGKKKRKGHRGGAKITDEVRDFKKQMIEERNKRFVSQGTGALTGRKVRPSLFVAKK</sequence>
<proteinExistence type="predicted"/>
<feature type="compositionally biased region" description="Acidic residues" evidence="2">
    <location>
        <begin position="309"/>
        <end position="331"/>
    </location>
</feature>
<keyword evidence="4" id="KW-1185">Reference proteome</keyword>
<feature type="compositionally biased region" description="Basic residues" evidence="2">
    <location>
        <begin position="150"/>
        <end position="160"/>
    </location>
</feature>
<feature type="compositionally biased region" description="Polar residues" evidence="2">
    <location>
        <begin position="25"/>
        <end position="48"/>
    </location>
</feature>
<dbReference type="STRING" id="667725.A0A0L0FYJ6"/>
<name>A0A0L0FYJ6_9EUKA</name>
<dbReference type="GeneID" id="25906299"/>
<feature type="compositionally biased region" description="Basic and acidic residues" evidence="2">
    <location>
        <begin position="115"/>
        <end position="130"/>
    </location>
</feature>
<organism evidence="3 4">
    <name type="scientific">Sphaeroforma arctica JP610</name>
    <dbReference type="NCBI Taxonomy" id="667725"/>
    <lineage>
        <taxon>Eukaryota</taxon>
        <taxon>Ichthyosporea</taxon>
        <taxon>Ichthyophonida</taxon>
        <taxon>Sphaeroforma</taxon>
    </lineage>
</organism>
<evidence type="ECO:0000256" key="2">
    <source>
        <dbReference type="SAM" id="MobiDB-lite"/>
    </source>
</evidence>
<evidence type="ECO:0000313" key="4">
    <source>
        <dbReference type="Proteomes" id="UP000054560"/>
    </source>
</evidence>
<reference evidence="3 4" key="1">
    <citation type="submission" date="2011-02" db="EMBL/GenBank/DDBJ databases">
        <title>The Genome Sequence of Sphaeroforma arctica JP610.</title>
        <authorList>
            <consortium name="The Broad Institute Genome Sequencing Platform"/>
            <person name="Russ C."/>
            <person name="Cuomo C."/>
            <person name="Young S.K."/>
            <person name="Zeng Q."/>
            <person name="Gargeya S."/>
            <person name="Alvarado L."/>
            <person name="Berlin A."/>
            <person name="Chapman S.B."/>
            <person name="Chen Z."/>
            <person name="Freedman E."/>
            <person name="Gellesch M."/>
            <person name="Goldberg J."/>
            <person name="Griggs A."/>
            <person name="Gujja S."/>
            <person name="Heilman E."/>
            <person name="Heiman D."/>
            <person name="Howarth C."/>
            <person name="Mehta T."/>
            <person name="Neiman D."/>
            <person name="Pearson M."/>
            <person name="Roberts A."/>
            <person name="Saif S."/>
            <person name="Shea T."/>
            <person name="Shenoy N."/>
            <person name="Sisk P."/>
            <person name="Stolte C."/>
            <person name="Sykes S."/>
            <person name="White J."/>
            <person name="Yandava C."/>
            <person name="Burger G."/>
            <person name="Gray M.W."/>
            <person name="Holland P.W.H."/>
            <person name="King N."/>
            <person name="Lang F.B.F."/>
            <person name="Roger A.J."/>
            <person name="Ruiz-Trillo I."/>
            <person name="Haas B."/>
            <person name="Nusbaum C."/>
            <person name="Birren B."/>
        </authorList>
    </citation>
    <scope>NUCLEOTIDE SEQUENCE [LARGE SCALE GENOMIC DNA]</scope>
    <source>
        <strain evidence="3 4">JP610</strain>
    </source>
</reference>